<evidence type="ECO:0000313" key="2">
    <source>
        <dbReference type="Proteomes" id="UP001314229"/>
    </source>
</evidence>
<name>A0AAV1NL09_SCOSC</name>
<evidence type="ECO:0000313" key="1">
    <source>
        <dbReference type="EMBL" id="CAK6959044.1"/>
    </source>
</evidence>
<protein>
    <submittedName>
        <fullName evidence="1">Uncharacterized protein</fullName>
    </submittedName>
</protein>
<dbReference type="AlphaFoldDB" id="A0AAV1NL09"/>
<proteinExistence type="predicted"/>
<sequence>MWSPRNQNDENVKLSVAAFKLTMCPSAPEKLTHFDNIIVDVSDTRALQSLINRRHELAGLFHTMTLSALAASSVSAEEGHLAGAQRPLCRPGVEPW</sequence>
<comment type="caution">
    <text evidence="1">The sequence shown here is derived from an EMBL/GenBank/DDBJ whole genome shotgun (WGS) entry which is preliminary data.</text>
</comment>
<gene>
    <name evidence="1" type="ORF">FSCOSCO3_A030602</name>
</gene>
<keyword evidence="2" id="KW-1185">Reference proteome</keyword>
<organism evidence="1 2">
    <name type="scientific">Scomber scombrus</name>
    <name type="common">Atlantic mackerel</name>
    <name type="synonym">Scomber vernalis</name>
    <dbReference type="NCBI Taxonomy" id="13677"/>
    <lineage>
        <taxon>Eukaryota</taxon>
        <taxon>Metazoa</taxon>
        <taxon>Chordata</taxon>
        <taxon>Craniata</taxon>
        <taxon>Vertebrata</taxon>
        <taxon>Euteleostomi</taxon>
        <taxon>Actinopterygii</taxon>
        <taxon>Neopterygii</taxon>
        <taxon>Teleostei</taxon>
        <taxon>Neoteleostei</taxon>
        <taxon>Acanthomorphata</taxon>
        <taxon>Pelagiaria</taxon>
        <taxon>Scombriformes</taxon>
        <taxon>Scombridae</taxon>
        <taxon>Scomber</taxon>
    </lineage>
</organism>
<dbReference type="Proteomes" id="UP001314229">
    <property type="component" value="Unassembled WGS sequence"/>
</dbReference>
<dbReference type="EMBL" id="CAWUFR010000037">
    <property type="protein sequence ID" value="CAK6959044.1"/>
    <property type="molecule type" value="Genomic_DNA"/>
</dbReference>
<reference evidence="1 2" key="1">
    <citation type="submission" date="2024-01" db="EMBL/GenBank/DDBJ databases">
        <authorList>
            <person name="Alioto T."/>
            <person name="Alioto T."/>
            <person name="Gomez Garrido J."/>
        </authorList>
    </citation>
    <scope>NUCLEOTIDE SEQUENCE [LARGE SCALE GENOMIC DNA]</scope>
</reference>
<accession>A0AAV1NL09</accession>